<gene>
    <name evidence="1" type="ORF">BpHYR1_013647</name>
</gene>
<proteinExistence type="predicted"/>
<keyword evidence="2" id="KW-1185">Reference proteome</keyword>
<accession>A0A3M7SXN8</accession>
<dbReference type="Proteomes" id="UP000276133">
    <property type="component" value="Unassembled WGS sequence"/>
</dbReference>
<reference evidence="1 2" key="1">
    <citation type="journal article" date="2018" name="Sci. Rep.">
        <title>Genomic signatures of local adaptation to the degree of environmental predictability in rotifers.</title>
        <authorList>
            <person name="Franch-Gras L."/>
            <person name="Hahn C."/>
            <person name="Garcia-Roger E.M."/>
            <person name="Carmona M.J."/>
            <person name="Serra M."/>
            <person name="Gomez A."/>
        </authorList>
    </citation>
    <scope>NUCLEOTIDE SEQUENCE [LARGE SCALE GENOMIC DNA]</scope>
    <source>
        <strain evidence="1">HYR1</strain>
    </source>
</reference>
<dbReference type="AlphaFoldDB" id="A0A3M7SXN8"/>
<protein>
    <submittedName>
        <fullName evidence="1">Uncharacterized protein</fullName>
    </submittedName>
</protein>
<comment type="caution">
    <text evidence="1">The sequence shown here is derived from an EMBL/GenBank/DDBJ whole genome shotgun (WGS) entry which is preliminary data.</text>
</comment>
<evidence type="ECO:0000313" key="2">
    <source>
        <dbReference type="Proteomes" id="UP000276133"/>
    </source>
</evidence>
<sequence length="199" mass="22942">MPSLHRLSRFRSGDWITLDSIPKWFWLLQCNTGQCRIYLKTHHFLHFVLLSVCGKWLLEGFLNLPHALRHKLACPTKTDFRSKNKFANLNYWTRHSRFDRTGQKLINLVAYYSSLGFSNCSSQRFPFISSNLPVSFLSDFFDSATSRMPLRTLELSFSFTFCFKSLSLFFRAMGSLAAFLVGRRLVADICCGEAPANIS</sequence>
<name>A0A3M7SXN8_BRAPC</name>
<dbReference type="EMBL" id="REGN01000642">
    <property type="protein sequence ID" value="RNA40429.1"/>
    <property type="molecule type" value="Genomic_DNA"/>
</dbReference>
<organism evidence="1 2">
    <name type="scientific">Brachionus plicatilis</name>
    <name type="common">Marine rotifer</name>
    <name type="synonym">Brachionus muelleri</name>
    <dbReference type="NCBI Taxonomy" id="10195"/>
    <lineage>
        <taxon>Eukaryota</taxon>
        <taxon>Metazoa</taxon>
        <taxon>Spiralia</taxon>
        <taxon>Gnathifera</taxon>
        <taxon>Rotifera</taxon>
        <taxon>Eurotatoria</taxon>
        <taxon>Monogononta</taxon>
        <taxon>Pseudotrocha</taxon>
        <taxon>Ploima</taxon>
        <taxon>Brachionidae</taxon>
        <taxon>Brachionus</taxon>
    </lineage>
</organism>
<evidence type="ECO:0000313" key="1">
    <source>
        <dbReference type="EMBL" id="RNA40429.1"/>
    </source>
</evidence>